<dbReference type="KEGG" id="pseg:D3H65_06890"/>
<dbReference type="GO" id="GO:0015035">
    <property type="term" value="F:protein-disulfide reductase activity"/>
    <property type="evidence" value="ECO:0007669"/>
    <property type="project" value="TreeGrafter"/>
</dbReference>
<sequence>MIEINSFEIEVNICIIANSTNPAPMRSKQLLTAICFLALPILASAQVLSPVNWNFSSKKINAQTWQVQITATIQSGWHLYAQEAGEGPVPTTIKFTQNPLVTASGKLKEVGKLRKSFDRNFNAELKYYENQVSFVQTVTLVGKAATDVRGSIEFMVCNDHECLPPRKVDFKVAVGGK</sequence>
<keyword evidence="3" id="KW-1185">Reference proteome</keyword>
<dbReference type="InterPro" id="IPR028250">
    <property type="entry name" value="DsbDN"/>
</dbReference>
<dbReference type="PANTHER" id="PTHR32234">
    <property type="entry name" value="THIOL:DISULFIDE INTERCHANGE PROTEIN DSBD"/>
    <property type="match status" value="1"/>
</dbReference>
<organism evidence="2 3">
    <name type="scientific">Paraflavitalea soli</name>
    <dbReference type="NCBI Taxonomy" id="2315862"/>
    <lineage>
        <taxon>Bacteria</taxon>
        <taxon>Pseudomonadati</taxon>
        <taxon>Bacteroidota</taxon>
        <taxon>Chitinophagia</taxon>
        <taxon>Chitinophagales</taxon>
        <taxon>Chitinophagaceae</taxon>
        <taxon>Paraflavitalea</taxon>
    </lineage>
</organism>
<dbReference type="PANTHER" id="PTHR32234:SF0">
    <property type="entry name" value="THIOL:DISULFIDE INTERCHANGE PROTEIN DSBD"/>
    <property type="match status" value="1"/>
</dbReference>
<dbReference type="Proteomes" id="UP000263900">
    <property type="component" value="Chromosome"/>
</dbReference>
<evidence type="ECO:0000313" key="2">
    <source>
        <dbReference type="EMBL" id="AXY73719.1"/>
    </source>
</evidence>
<accession>A0A3B7MKD2</accession>
<dbReference type="AlphaFoldDB" id="A0A3B7MKD2"/>
<protein>
    <recommendedName>
        <fullName evidence="1">Thiol:disulfide interchange protein DsbD N-terminal domain-containing protein</fullName>
    </recommendedName>
</protein>
<dbReference type="Gene3D" id="2.60.40.1250">
    <property type="entry name" value="Thiol:disulfide interchange protein DsbD, N-terminal domain"/>
    <property type="match status" value="1"/>
</dbReference>
<dbReference type="Pfam" id="PF11412">
    <property type="entry name" value="DsbD_N"/>
    <property type="match status" value="1"/>
</dbReference>
<reference evidence="2 3" key="1">
    <citation type="submission" date="2018-09" db="EMBL/GenBank/DDBJ databases">
        <title>Genome sequencing of strain 6GH32-13.</title>
        <authorList>
            <person name="Weon H.-Y."/>
            <person name="Heo J."/>
            <person name="Kwon S.-W."/>
        </authorList>
    </citation>
    <scope>NUCLEOTIDE SEQUENCE [LARGE SCALE GENOMIC DNA]</scope>
    <source>
        <strain evidence="2 3">5GH32-13</strain>
    </source>
</reference>
<evidence type="ECO:0000259" key="1">
    <source>
        <dbReference type="Pfam" id="PF11412"/>
    </source>
</evidence>
<proteinExistence type="predicted"/>
<gene>
    <name evidence="2" type="ORF">D3H65_06890</name>
</gene>
<dbReference type="OrthoDB" id="767251at2"/>
<feature type="domain" description="Thiol:disulfide interchange protein DsbD N-terminal" evidence="1">
    <location>
        <begin position="54"/>
        <end position="171"/>
    </location>
</feature>
<dbReference type="EMBL" id="CP032157">
    <property type="protein sequence ID" value="AXY73719.1"/>
    <property type="molecule type" value="Genomic_DNA"/>
</dbReference>
<evidence type="ECO:0000313" key="3">
    <source>
        <dbReference type="Proteomes" id="UP000263900"/>
    </source>
</evidence>
<name>A0A3B7MKD2_9BACT</name>
<dbReference type="GO" id="GO:0045454">
    <property type="term" value="P:cell redox homeostasis"/>
    <property type="evidence" value="ECO:0007669"/>
    <property type="project" value="TreeGrafter"/>
</dbReference>
<dbReference type="InterPro" id="IPR036929">
    <property type="entry name" value="DsbDN_sf"/>
</dbReference>